<dbReference type="AlphaFoldDB" id="A0AAT9H6N7"/>
<gene>
    <name evidence="2" type="ORF">CFS9_37930</name>
</gene>
<organism evidence="2">
    <name type="scientific">Flavobacterium sp. CFS9</name>
    <dbReference type="NCBI Taxonomy" id="3143118"/>
    <lineage>
        <taxon>Bacteria</taxon>
        <taxon>Pseudomonadati</taxon>
        <taxon>Bacteroidota</taxon>
        <taxon>Flavobacteriia</taxon>
        <taxon>Flavobacteriales</taxon>
        <taxon>Flavobacteriaceae</taxon>
        <taxon>Flavobacterium</taxon>
    </lineage>
</organism>
<dbReference type="InterPro" id="IPR013097">
    <property type="entry name" value="Dabb"/>
</dbReference>
<proteinExistence type="predicted"/>
<dbReference type="PROSITE" id="PS51502">
    <property type="entry name" value="S_R_A_B_BARREL"/>
    <property type="match status" value="1"/>
</dbReference>
<dbReference type="Pfam" id="PF07876">
    <property type="entry name" value="Dabb"/>
    <property type="match status" value="1"/>
</dbReference>
<reference evidence="2" key="1">
    <citation type="submission" date="2024-05" db="EMBL/GenBank/DDBJ databases">
        <title>Whole-Genome Sequence of CFS9, a Potential Fish Probiotic Isolated from the Body Surface of Silurus asotus.</title>
        <authorList>
            <person name="Kojima M."/>
            <person name="Tobioka K."/>
            <person name="Yokota K."/>
            <person name="Nakatani H."/>
            <person name="Hori K."/>
            <person name="Tamaru Y."/>
            <person name="Okazaki F."/>
        </authorList>
    </citation>
    <scope>NUCLEOTIDE SEQUENCE</scope>
    <source>
        <strain evidence="2">CFS9</strain>
    </source>
</reference>
<feature type="domain" description="Stress-response A/B barrel" evidence="1">
    <location>
        <begin position="26"/>
        <end position="119"/>
    </location>
</feature>
<name>A0AAT9H6N7_9FLAO</name>
<evidence type="ECO:0000313" key="2">
    <source>
        <dbReference type="EMBL" id="BFM45152.1"/>
    </source>
</evidence>
<dbReference type="RefSeq" id="WP_017497211.1">
    <property type="nucleotide sequence ID" value="NZ_AP031573.1"/>
</dbReference>
<dbReference type="EMBL" id="AP031573">
    <property type="protein sequence ID" value="BFM45152.1"/>
    <property type="molecule type" value="Genomic_DNA"/>
</dbReference>
<evidence type="ECO:0000259" key="1">
    <source>
        <dbReference type="PROSITE" id="PS51502"/>
    </source>
</evidence>
<protein>
    <recommendedName>
        <fullName evidence="1">Stress-response A/B barrel domain-containing protein</fullName>
    </recommendedName>
</protein>
<dbReference type="InterPro" id="IPR011008">
    <property type="entry name" value="Dimeric_a/b-barrel"/>
</dbReference>
<dbReference type="Gene3D" id="3.30.70.100">
    <property type="match status" value="1"/>
</dbReference>
<sequence length="121" mass="13557">MKYLFLGLAICAEPGQNQCKSNNPKAVNVVLFKFKSEASLEQEQNFKSEMLKKHSTVSGLIDISFGENVTDIAKGFTRAEAARFKDQKSLKVFSKSDPVEELNTSYIKPVLQEILVFNSFS</sequence>
<accession>A0AAT9H6N7</accession>
<dbReference type="SUPFAM" id="SSF54909">
    <property type="entry name" value="Dimeric alpha+beta barrel"/>
    <property type="match status" value="1"/>
</dbReference>